<sequence length="381" mass="44062">MRKKSALLSVAADQQGFKSDHGFNLHHELSKVKFSDSVFSALYRDPSLTAGHTDNFVGSVGGDGDLLNYLPGRFRLREFENISIDKITLLFPAPRRSGSDAIGRYWKYFDLMLDSGHPEPGMSNTLYGHSCKWNFEYFIQWDCVQNDWPTIRLEFNPNKAELSKLKVFFSALSSQALDATRISRIDIAVDYAIYIDPSGWSNPAVNVDTVYNFNHRPVTRYFGSPKSDLQIRVYNKAKELADKNDLSLPCPLWRVECQLLKINKNDIDLNSYKAFFRFNPFDKLTYNDLFNFDCAGQGAYSTFVRLARLVGVDEALSDYDYRTRKVYRERLRNDCPDVKFNLPDVIYKNCFPVVYLNFLKLLRGMFQEAQEKRGIVLYEKE</sequence>
<dbReference type="AlphaFoldDB" id="A0A644ZLJ3"/>
<protein>
    <recommendedName>
        <fullName evidence="2">Replication initiation factor</fullName>
    </recommendedName>
</protein>
<organism evidence="1">
    <name type="scientific">bioreactor metagenome</name>
    <dbReference type="NCBI Taxonomy" id="1076179"/>
    <lineage>
        <taxon>unclassified sequences</taxon>
        <taxon>metagenomes</taxon>
        <taxon>ecological metagenomes</taxon>
    </lineage>
</organism>
<accession>A0A644ZLJ3</accession>
<comment type="caution">
    <text evidence="1">The sequence shown here is derived from an EMBL/GenBank/DDBJ whole genome shotgun (WGS) entry which is preliminary data.</text>
</comment>
<gene>
    <name evidence="1" type="ORF">SDC9_87868</name>
</gene>
<evidence type="ECO:0000313" key="1">
    <source>
        <dbReference type="EMBL" id="MPM41218.1"/>
    </source>
</evidence>
<name>A0A644ZLJ3_9ZZZZ</name>
<evidence type="ECO:0008006" key="2">
    <source>
        <dbReference type="Google" id="ProtNLM"/>
    </source>
</evidence>
<dbReference type="EMBL" id="VSSQ01009287">
    <property type="protein sequence ID" value="MPM41218.1"/>
    <property type="molecule type" value="Genomic_DNA"/>
</dbReference>
<reference evidence="1" key="1">
    <citation type="submission" date="2019-08" db="EMBL/GenBank/DDBJ databases">
        <authorList>
            <person name="Kucharzyk K."/>
            <person name="Murdoch R.W."/>
            <person name="Higgins S."/>
            <person name="Loffler F."/>
        </authorList>
    </citation>
    <scope>NUCLEOTIDE SEQUENCE</scope>
</reference>
<proteinExistence type="predicted"/>